<evidence type="ECO:0000313" key="2">
    <source>
        <dbReference type="EMBL" id="KAJ8419959.1"/>
    </source>
</evidence>
<keyword evidence="3" id="KW-1185">Reference proteome</keyword>
<name>A0A9Q1JFN5_9CARY</name>
<comment type="caution">
    <text evidence="2">The sequence shown here is derived from an EMBL/GenBank/DDBJ whole genome shotgun (WGS) entry which is preliminary data.</text>
</comment>
<protein>
    <submittedName>
        <fullName evidence="2">Uncharacterized protein</fullName>
    </submittedName>
</protein>
<proteinExistence type="predicted"/>
<organism evidence="2 3">
    <name type="scientific">Carnegiea gigantea</name>
    <dbReference type="NCBI Taxonomy" id="171969"/>
    <lineage>
        <taxon>Eukaryota</taxon>
        <taxon>Viridiplantae</taxon>
        <taxon>Streptophyta</taxon>
        <taxon>Embryophyta</taxon>
        <taxon>Tracheophyta</taxon>
        <taxon>Spermatophyta</taxon>
        <taxon>Magnoliopsida</taxon>
        <taxon>eudicotyledons</taxon>
        <taxon>Gunneridae</taxon>
        <taxon>Pentapetalae</taxon>
        <taxon>Caryophyllales</taxon>
        <taxon>Cactineae</taxon>
        <taxon>Cactaceae</taxon>
        <taxon>Cactoideae</taxon>
        <taxon>Echinocereeae</taxon>
        <taxon>Carnegiea</taxon>
    </lineage>
</organism>
<accession>A0A9Q1JFN5</accession>
<evidence type="ECO:0000256" key="1">
    <source>
        <dbReference type="SAM" id="MobiDB-lite"/>
    </source>
</evidence>
<sequence>MPIKCDKCKMFGHTQEQCRKQENQRKEWRVKAPVSSPSTAQPPKDAEPRGEDVYGRNLDEQRVPLWEDIESIAMLLEDPWCSFKDIVKQDLTQRTRGYYLKALQHILTALKHPLKKLNRNKFADIYQQQTAARNELLQIQAQLQHDPVNPELLHKEVSCRAKYVSINHSAMLLIKQQSKTEWISFGDECTRVFIAKMKQRKAWTSIYHIRDQHD</sequence>
<evidence type="ECO:0000313" key="3">
    <source>
        <dbReference type="Proteomes" id="UP001153076"/>
    </source>
</evidence>
<feature type="region of interest" description="Disordered" evidence="1">
    <location>
        <begin position="19"/>
        <end position="52"/>
    </location>
</feature>
<dbReference type="AlphaFoldDB" id="A0A9Q1JFN5"/>
<gene>
    <name evidence="2" type="ORF">Cgig2_029098</name>
</gene>
<reference evidence="2" key="1">
    <citation type="submission" date="2022-04" db="EMBL/GenBank/DDBJ databases">
        <title>Carnegiea gigantea Genome sequencing and assembly v2.</title>
        <authorList>
            <person name="Copetti D."/>
            <person name="Sanderson M.J."/>
            <person name="Burquez A."/>
            <person name="Wojciechowski M.F."/>
        </authorList>
    </citation>
    <scope>NUCLEOTIDE SEQUENCE</scope>
    <source>
        <strain evidence="2">SGP5-SGP5p</strain>
        <tissue evidence="2">Aerial part</tissue>
    </source>
</reference>
<feature type="compositionally biased region" description="Basic and acidic residues" evidence="1">
    <location>
        <begin position="19"/>
        <end position="30"/>
    </location>
</feature>
<dbReference type="EMBL" id="JAKOGI010004093">
    <property type="protein sequence ID" value="KAJ8419959.1"/>
    <property type="molecule type" value="Genomic_DNA"/>
</dbReference>
<dbReference type="Proteomes" id="UP001153076">
    <property type="component" value="Unassembled WGS sequence"/>
</dbReference>